<keyword evidence="1" id="KW-0732">Signal</keyword>
<feature type="signal peptide" evidence="1">
    <location>
        <begin position="1"/>
        <end position="25"/>
    </location>
</feature>
<dbReference type="Proteomes" id="UP001196601">
    <property type="component" value="Unassembled WGS sequence"/>
</dbReference>
<evidence type="ECO:0000313" key="3">
    <source>
        <dbReference type="Proteomes" id="UP001196601"/>
    </source>
</evidence>
<feature type="chain" id="PRO_5045324266" evidence="1">
    <location>
        <begin position="26"/>
        <end position="104"/>
    </location>
</feature>
<gene>
    <name evidence="2" type="ORF">I0D00_15715</name>
</gene>
<sequence>MDLKERLGLWLLCAALGGAMSPAQADHRHAEEEWQEEFWDGPCRVKREFDDGDFKEEIKCPHGHGAFWRPGKWKDEYWERGCRVKVEAKHDEFKKEVECDYDDD</sequence>
<proteinExistence type="predicted"/>
<evidence type="ECO:0000256" key="1">
    <source>
        <dbReference type="SAM" id="SignalP"/>
    </source>
</evidence>
<protein>
    <submittedName>
        <fullName evidence="2">Uncharacterized protein</fullName>
    </submittedName>
</protein>
<evidence type="ECO:0000313" key="2">
    <source>
        <dbReference type="EMBL" id="MBS7663376.1"/>
    </source>
</evidence>
<reference evidence="2 3" key="1">
    <citation type="journal article" date="2021" name="Syst. Appl. Microbiol.">
        <title>Pseudomonas lalucatii sp. nov. isolated from Vallgornera, a karstic cave in Mallorca, Western Mediterranean.</title>
        <authorList>
            <person name="Busquets A."/>
            <person name="Mulet M."/>
            <person name="Gomila M."/>
            <person name="Garcia-Valdes E."/>
        </authorList>
    </citation>
    <scope>NUCLEOTIDE SEQUENCE [LARGE SCALE GENOMIC DNA]</scope>
    <source>
        <strain evidence="2 3">R1b54</strain>
    </source>
</reference>
<dbReference type="EMBL" id="JADPMV010000002">
    <property type="protein sequence ID" value="MBS7663376.1"/>
    <property type="molecule type" value="Genomic_DNA"/>
</dbReference>
<keyword evidence="3" id="KW-1185">Reference proteome</keyword>
<name>A0ABS5Q4Z1_9PSED</name>
<comment type="caution">
    <text evidence="2">The sequence shown here is derived from an EMBL/GenBank/DDBJ whole genome shotgun (WGS) entry which is preliminary data.</text>
</comment>
<accession>A0ABS5Q4Z1</accession>
<organism evidence="2 3">
    <name type="scientific">Pseudomonas lalucatii</name>
    <dbReference type="NCBI Taxonomy" id="1424203"/>
    <lineage>
        <taxon>Bacteria</taxon>
        <taxon>Pseudomonadati</taxon>
        <taxon>Pseudomonadota</taxon>
        <taxon>Gammaproteobacteria</taxon>
        <taxon>Pseudomonadales</taxon>
        <taxon>Pseudomonadaceae</taxon>
        <taxon>Pseudomonas</taxon>
    </lineage>
</organism>
<dbReference type="RefSeq" id="WP_213640771.1">
    <property type="nucleotide sequence ID" value="NZ_JADPMV010000002.1"/>
</dbReference>